<dbReference type="EMBL" id="JXLU01000018">
    <property type="protein sequence ID" value="KIO73975.1"/>
    <property type="molecule type" value="Genomic_DNA"/>
</dbReference>
<sequence length="43" mass="4848">MYDVSLLDGEIRLPSDFKMIGTYPPKPSLSFTNLLKGMLTIED</sequence>
<protein>
    <submittedName>
        <fullName evidence="1">Uncharacterized protein</fullName>
    </submittedName>
</protein>
<proteinExistence type="predicted"/>
<evidence type="ECO:0000313" key="2">
    <source>
        <dbReference type="Proteomes" id="UP000032076"/>
    </source>
</evidence>
<reference evidence="1 2" key="1">
    <citation type="submission" date="2015-01" db="EMBL/GenBank/DDBJ databases">
        <title>Draft Genome Sequences of Four Bacillus thermoamylovorans Strains, Isolated From Food Products.</title>
        <authorList>
            <person name="Krawcyk A.O."/>
            <person name="Berendsen E.M."/>
            <person name="Eijlander R.T."/>
            <person name="de Jong A."/>
            <person name="Wells-Bennik M."/>
            <person name="Kuipers O.P."/>
        </authorList>
    </citation>
    <scope>NUCLEOTIDE SEQUENCE [LARGE SCALE GENOMIC DNA]</scope>
    <source>
        <strain evidence="1 2">B4167</strain>
    </source>
</reference>
<dbReference type="AlphaFoldDB" id="A0ABD4AAS2"/>
<organism evidence="1 2">
    <name type="scientific">Caldibacillus thermoamylovorans</name>
    <dbReference type="NCBI Taxonomy" id="35841"/>
    <lineage>
        <taxon>Bacteria</taxon>
        <taxon>Bacillati</taxon>
        <taxon>Bacillota</taxon>
        <taxon>Bacilli</taxon>
        <taxon>Bacillales</taxon>
        <taxon>Bacillaceae</taxon>
        <taxon>Caldibacillus</taxon>
    </lineage>
</organism>
<comment type="caution">
    <text evidence="1">The sequence shown here is derived from an EMBL/GenBank/DDBJ whole genome shotgun (WGS) entry which is preliminary data.</text>
</comment>
<accession>A0ABD4AAS2</accession>
<name>A0ABD4AAS2_9BACI</name>
<evidence type="ECO:0000313" key="1">
    <source>
        <dbReference type="EMBL" id="KIO73975.1"/>
    </source>
</evidence>
<gene>
    <name evidence="1" type="ORF">B4167_1699</name>
</gene>
<dbReference type="Proteomes" id="UP000032076">
    <property type="component" value="Unassembled WGS sequence"/>
</dbReference>